<reference evidence="6 7" key="1">
    <citation type="submission" date="2024-03" db="EMBL/GenBank/DDBJ databases">
        <authorList>
            <person name="Gkanogiannis A."/>
            <person name="Becerra Lopez-Lavalle L."/>
        </authorList>
    </citation>
    <scope>NUCLEOTIDE SEQUENCE [LARGE SCALE GENOMIC DNA]</scope>
</reference>
<keyword evidence="3 5" id="KW-0862">Zinc</keyword>
<keyword evidence="5" id="KW-0863">Zinc-finger</keyword>
<evidence type="ECO:0000256" key="1">
    <source>
        <dbReference type="ARBA" id="ARBA00004123"/>
    </source>
</evidence>
<dbReference type="InterPro" id="IPR007808">
    <property type="entry name" value="Elf1"/>
</dbReference>
<keyword evidence="7" id="KW-1185">Reference proteome</keyword>
<dbReference type="EMBL" id="OZ021737">
    <property type="protein sequence ID" value="CAK9318156.1"/>
    <property type="molecule type" value="Genomic_DNA"/>
</dbReference>
<comment type="similarity">
    <text evidence="2 5">Belongs to the ELOF1 family.</text>
</comment>
<name>A0ABP0YGF9_9ROSI</name>
<dbReference type="PANTHER" id="PTHR20934:SF0">
    <property type="entry name" value="TRANSCRIPTION ELONGATION FACTOR 1 HOMOLOG"/>
    <property type="match status" value="1"/>
</dbReference>
<evidence type="ECO:0000256" key="2">
    <source>
        <dbReference type="ARBA" id="ARBA00009730"/>
    </source>
</evidence>
<proteinExistence type="inferred from homology"/>
<dbReference type="PANTHER" id="PTHR20934">
    <property type="entry name" value="TRANSCRIPTION ELONGATION FACTOR 1 HOMOLOG"/>
    <property type="match status" value="1"/>
</dbReference>
<organism evidence="6 7">
    <name type="scientific">Citrullus colocynthis</name>
    <name type="common">colocynth</name>
    <dbReference type="NCBI Taxonomy" id="252529"/>
    <lineage>
        <taxon>Eukaryota</taxon>
        <taxon>Viridiplantae</taxon>
        <taxon>Streptophyta</taxon>
        <taxon>Embryophyta</taxon>
        <taxon>Tracheophyta</taxon>
        <taxon>Spermatophyta</taxon>
        <taxon>Magnoliopsida</taxon>
        <taxon>eudicotyledons</taxon>
        <taxon>Gunneridae</taxon>
        <taxon>Pentapetalae</taxon>
        <taxon>rosids</taxon>
        <taxon>fabids</taxon>
        <taxon>Cucurbitales</taxon>
        <taxon>Cucurbitaceae</taxon>
        <taxon>Benincaseae</taxon>
        <taxon>Citrullus</taxon>
    </lineage>
</organism>
<gene>
    <name evidence="6" type="ORF">CITCOLO1_LOCUS10114</name>
</gene>
<dbReference type="Pfam" id="PF05129">
    <property type="entry name" value="Zn_ribbon_Elf1"/>
    <property type="match status" value="1"/>
</dbReference>
<evidence type="ECO:0000313" key="6">
    <source>
        <dbReference type="EMBL" id="CAK9318156.1"/>
    </source>
</evidence>
<dbReference type="SUPFAM" id="SSF57783">
    <property type="entry name" value="Zinc beta-ribbon"/>
    <property type="match status" value="1"/>
</dbReference>
<evidence type="ECO:0000256" key="4">
    <source>
        <dbReference type="ARBA" id="ARBA00023242"/>
    </source>
</evidence>
<comment type="function">
    <text evidence="5">Transcription elongation factor implicated in the maintenance of proper chromatin structure in actively transcribed regions.</text>
</comment>
<keyword evidence="4 5" id="KW-0539">Nucleus</keyword>
<evidence type="ECO:0000313" key="7">
    <source>
        <dbReference type="Proteomes" id="UP001642487"/>
    </source>
</evidence>
<dbReference type="Gene3D" id="2.20.25.190">
    <property type="match status" value="1"/>
</dbReference>
<protein>
    <recommendedName>
        <fullName evidence="5">Transcription elongation factor 1 homolog</fullName>
    </recommendedName>
</protein>
<dbReference type="InterPro" id="IPR038567">
    <property type="entry name" value="T_Elf1_sf"/>
</dbReference>
<dbReference type="Proteomes" id="UP001642487">
    <property type="component" value="Chromosome 3"/>
</dbReference>
<sequence length="137" mass="15615">MNFLISDVYKYHGLFQFLLPFFNSTSDTIAIANDNPSQFDQRISLVLQEMGKRKSRAKPPPKKRMDKLDTVFSCPFCNHGTSVECRIDMKNLIGEASCRICQESFSTTITALSEAIDIYSEWIDECERVNTLEDDAA</sequence>
<accession>A0ABP0YGF9</accession>
<comment type="subcellular location">
    <subcellularLocation>
        <location evidence="1 5">Nucleus</location>
    </subcellularLocation>
</comment>
<evidence type="ECO:0000256" key="3">
    <source>
        <dbReference type="ARBA" id="ARBA00022833"/>
    </source>
</evidence>
<keyword evidence="5" id="KW-0805">Transcription regulation</keyword>
<keyword evidence="5" id="KW-0804">Transcription</keyword>
<evidence type="ECO:0000256" key="5">
    <source>
        <dbReference type="RuleBase" id="RU364033"/>
    </source>
</evidence>
<keyword evidence="5" id="KW-0479">Metal-binding</keyword>